<evidence type="ECO:0000313" key="2">
    <source>
        <dbReference type="EMBL" id="HGQ64830.1"/>
    </source>
</evidence>
<dbReference type="EMBL" id="DTBD01000055">
    <property type="protein sequence ID" value="HGQ64830.1"/>
    <property type="molecule type" value="Genomic_DNA"/>
</dbReference>
<sequence>MKPASDIYLSKLEILMHYAEHLDTDPTKSFTEEELSKLWNLDVYKTKTIIRKLRKAGFVRRTRGKRYKLTLAGAILVRIYKRVRK</sequence>
<accession>A0A7C4NQ82</accession>
<evidence type="ECO:0000313" key="1">
    <source>
        <dbReference type="EMBL" id="HGQ36038.1"/>
    </source>
</evidence>
<dbReference type="InterPro" id="IPR036388">
    <property type="entry name" value="WH-like_DNA-bd_sf"/>
</dbReference>
<name>A0A7C4NQ82_9CREN</name>
<dbReference type="Gene3D" id="1.10.10.10">
    <property type="entry name" value="Winged helix-like DNA-binding domain superfamily/Winged helix DNA-binding domain"/>
    <property type="match status" value="1"/>
</dbReference>
<comment type="caution">
    <text evidence="2">The sequence shown here is derived from an EMBL/GenBank/DDBJ whole genome shotgun (WGS) entry which is preliminary data.</text>
</comment>
<dbReference type="InterPro" id="IPR036390">
    <property type="entry name" value="WH_DNA-bd_sf"/>
</dbReference>
<gene>
    <name evidence="2" type="ORF">ENU08_06260</name>
    <name evidence="1" type="ORF">ENU41_05100</name>
</gene>
<proteinExistence type="predicted"/>
<organism evidence="2">
    <name type="scientific">Ignisphaera aggregans</name>
    <dbReference type="NCBI Taxonomy" id="334771"/>
    <lineage>
        <taxon>Archaea</taxon>
        <taxon>Thermoproteota</taxon>
        <taxon>Thermoprotei</taxon>
        <taxon>Desulfurococcales</taxon>
        <taxon>Desulfurococcaceae</taxon>
        <taxon>Ignisphaera</taxon>
    </lineage>
</organism>
<dbReference type="SUPFAM" id="SSF46785">
    <property type="entry name" value="Winged helix' DNA-binding domain"/>
    <property type="match status" value="1"/>
</dbReference>
<protein>
    <submittedName>
        <fullName evidence="2">Uncharacterized protein</fullName>
    </submittedName>
</protein>
<dbReference type="EMBL" id="DTCK01000034">
    <property type="protein sequence ID" value="HGQ36038.1"/>
    <property type="molecule type" value="Genomic_DNA"/>
</dbReference>
<reference evidence="2" key="1">
    <citation type="journal article" date="2020" name="mSystems">
        <title>Genome- and Community-Level Interaction Insights into Carbon Utilization and Element Cycling Functions of Hydrothermarchaeota in Hydrothermal Sediment.</title>
        <authorList>
            <person name="Zhou Z."/>
            <person name="Liu Y."/>
            <person name="Xu W."/>
            <person name="Pan J."/>
            <person name="Luo Z.H."/>
            <person name="Li M."/>
        </authorList>
    </citation>
    <scope>NUCLEOTIDE SEQUENCE [LARGE SCALE GENOMIC DNA]</scope>
    <source>
        <strain evidence="2">SpSt-637</strain>
        <strain evidence="1">SpSt-667</strain>
    </source>
</reference>
<dbReference type="AlphaFoldDB" id="A0A7C4NQ82"/>